<dbReference type="PROSITE" id="PS50887">
    <property type="entry name" value="GGDEF"/>
    <property type="match status" value="1"/>
</dbReference>
<dbReference type="SUPFAM" id="SSF55073">
    <property type="entry name" value="Nucleotide cyclase"/>
    <property type="match status" value="1"/>
</dbReference>
<evidence type="ECO:0000256" key="1">
    <source>
        <dbReference type="ARBA" id="ARBA00012528"/>
    </source>
</evidence>
<comment type="caution">
    <text evidence="4">The sequence shown here is derived from an EMBL/GenBank/DDBJ whole genome shotgun (WGS) entry which is preliminary data.</text>
</comment>
<feature type="domain" description="GGDEF" evidence="3">
    <location>
        <begin position="70"/>
        <end position="221"/>
    </location>
</feature>
<dbReference type="GO" id="GO:0052621">
    <property type="term" value="F:diguanylate cyclase activity"/>
    <property type="evidence" value="ECO:0007669"/>
    <property type="project" value="UniProtKB-EC"/>
</dbReference>
<dbReference type="RefSeq" id="WP_332289124.1">
    <property type="nucleotide sequence ID" value="NZ_JAZIBG010000021.1"/>
</dbReference>
<sequence length="226" mass="24633">MLTSADQRYLTEGFIVTEGGRYRGLGTGEQLVRAVTEARIEAARHANPLTFLPGNIPISDHIDRLLDGGCEFVACYADLNHFKPFNDQYGYWRGDEMIRLVAEILTAHCDPRRDFVGHVGGDDFIAVFQSPDWQSQCEGIVETFNVRARSLFDAQALAAGGLVAEDRHGTMRFHPCTTLCIGAVPVAPGRFRRSDGVANAAAIAKRHAKHEGTGLHILDAEAAAAV</sequence>
<dbReference type="InterPro" id="IPR029787">
    <property type="entry name" value="Nucleotide_cyclase"/>
</dbReference>
<keyword evidence="5" id="KW-1185">Reference proteome</keyword>
<dbReference type="AlphaFoldDB" id="A0AAW9QFI4"/>
<dbReference type="GO" id="GO:0005886">
    <property type="term" value="C:plasma membrane"/>
    <property type="evidence" value="ECO:0007669"/>
    <property type="project" value="TreeGrafter"/>
</dbReference>
<organism evidence="4 5">
    <name type="scientific">Aquincola agrisoli</name>
    <dbReference type="NCBI Taxonomy" id="3119538"/>
    <lineage>
        <taxon>Bacteria</taxon>
        <taxon>Pseudomonadati</taxon>
        <taxon>Pseudomonadota</taxon>
        <taxon>Betaproteobacteria</taxon>
        <taxon>Burkholderiales</taxon>
        <taxon>Sphaerotilaceae</taxon>
        <taxon>Aquincola</taxon>
    </lineage>
</organism>
<evidence type="ECO:0000313" key="5">
    <source>
        <dbReference type="Proteomes" id="UP001336250"/>
    </source>
</evidence>
<dbReference type="NCBIfam" id="TIGR00254">
    <property type="entry name" value="GGDEF"/>
    <property type="match status" value="1"/>
</dbReference>
<evidence type="ECO:0000256" key="2">
    <source>
        <dbReference type="ARBA" id="ARBA00034247"/>
    </source>
</evidence>
<name>A0AAW9QFI4_9BURK</name>
<dbReference type="InterPro" id="IPR043128">
    <property type="entry name" value="Rev_trsase/Diguanyl_cyclase"/>
</dbReference>
<dbReference type="PANTHER" id="PTHR45138:SF9">
    <property type="entry name" value="DIGUANYLATE CYCLASE DGCM-RELATED"/>
    <property type="match status" value="1"/>
</dbReference>
<gene>
    <name evidence="4" type="ORF">V4F39_09620</name>
</gene>
<dbReference type="Gene3D" id="3.30.70.270">
    <property type="match status" value="1"/>
</dbReference>
<dbReference type="Proteomes" id="UP001336250">
    <property type="component" value="Unassembled WGS sequence"/>
</dbReference>
<comment type="catalytic activity">
    <reaction evidence="2">
        <text>2 GTP = 3',3'-c-di-GMP + 2 diphosphate</text>
        <dbReference type="Rhea" id="RHEA:24898"/>
        <dbReference type="ChEBI" id="CHEBI:33019"/>
        <dbReference type="ChEBI" id="CHEBI:37565"/>
        <dbReference type="ChEBI" id="CHEBI:58805"/>
        <dbReference type="EC" id="2.7.7.65"/>
    </reaction>
</comment>
<dbReference type="EMBL" id="JAZIBG010000021">
    <property type="protein sequence ID" value="MEF7614164.1"/>
    <property type="molecule type" value="Genomic_DNA"/>
</dbReference>
<dbReference type="SMART" id="SM00267">
    <property type="entry name" value="GGDEF"/>
    <property type="match status" value="1"/>
</dbReference>
<keyword evidence="4" id="KW-0548">Nucleotidyltransferase</keyword>
<dbReference type="Pfam" id="PF00990">
    <property type="entry name" value="GGDEF"/>
    <property type="match status" value="1"/>
</dbReference>
<dbReference type="GO" id="GO:0043709">
    <property type="term" value="P:cell adhesion involved in single-species biofilm formation"/>
    <property type="evidence" value="ECO:0007669"/>
    <property type="project" value="TreeGrafter"/>
</dbReference>
<reference evidence="4 5" key="1">
    <citation type="submission" date="2024-02" db="EMBL/GenBank/DDBJ databases">
        <title>Genome sequence of Aquincola sp. MAHUQ-54.</title>
        <authorList>
            <person name="Huq M.A."/>
        </authorList>
    </citation>
    <scope>NUCLEOTIDE SEQUENCE [LARGE SCALE GENOMIC DNA]</scope>
    <source>
        <strain evidence="4 5">MAHUQ-54</strain>
    </source>
</reference>
<evidence type="ECO:0000259" key="3">
    <source>
        <dbReference type="PROSITE" id="PS50887"/>
    </source>
</evidence>
<keyword evidence="4" id="KW-0808">Transferase</keyword>
<dbReference type="GO" id="GO:1902201">
    <property type="term" value="P:negative regulation of bacterial-type flagellum-dependent cell motility"/>
    <property type="evidence" value="ECO:0007669"/>
    <property type="project" value="TreeGrafter"/>
</dbReference>
<protein>
    <recommendedName>
        <fullName evidence="1">diguanylate cyclase</fullName>
        <ecNumber evidence="1">2.7.7.65</ecNumber>
    </recommendedName>
</protein>
<dbReference type="PANTHER" id="PTHR45138">
    <property type="entry name" value="REGULATORY COMPONENTS OF SENSORY TRANSDUCTION SYSTEM"/>
    <property type="match status" value="1"/>
</dbReference>
<dbReference type="InterPro" id="IPR050469">
    <property type="entry name" value="Diguanylate_Cyclase"/>
</dbReference>
<proteinExistence type="predicted"/>
<evidence type="ECO:0000313" key="4">
    <source>
        <dbReference type="EMBL" id="MEF7614164.1"/>
    </source>
</evidence>
<accession>A0AAW9QFI4</accession>
<dbReference type="EC" id="2.7.7.65" evidence="1"/>
<dbReference type="InterPro" id="IPR000160">
    <property type="entry name" value="GGDEF_dom"/>
</dbReference>